<keyword evidence="2" id="KW-0472">Membrane</keyword>
<keyword evidence="1" id="KW-0175">Coiled coil</keyword>
<proteinExistence type="predicted"/>
<dbReference type="EMBL" id="LSYS01006220">
    <property type="protein sequence ID" value="OPJ75547.1"/>
    <property type="molecule type" value="Genomic_DNA"/>
</dbReference>
<sequence>MFLLLTAKDDGSIAVALGYTAHLVSMISYFLQVPLRYPIIHKGSRSTIKDNINDKLTEKEREFPLYPKGGEKLQFEYGVYLLNKNIAQVGTRRYF</sequence>
<dbReference type="GO" id="GO:0000323">
    <property type="term" value="C:lytic vacuole"/>
    <property type="evidence" value="ECO:0007669"/>
    <property type="project" value="TreeGrafter"/>
</dbReference>
<organism evidence="3 4">
    <name type="scientific">Patagioenas fasciata monilis</name>
    <dbReference type="NCBI Taxonomy" id="372326"/>
    <lineage>
        <taxon>Eukaryota</taxon>
        <taxon>Metazoa</taxon>
        <taxon>Chordata</taxon>
        <taxon>Craniata</taxon>
        <taxon>Vertebrata</taxon>
        <taxon>Euteleostomi</taxon>
        <taxon>Archelosauria</taxon>
        <taxon>Archosauria</taxon>
        <taxon>Dinosauria</taxon>
        <taxon>Saurischia</taxon>
        <taxon>Theropoda</taxon>
        <taxon>Coelurosauria</taxon>
        <taxon>Aves</taxon>
        <taxon>Neognathae</taxon>
        <taxon>Neoaves</taxon>
        <taxon>Columbimorphae</taxon>
        <taxon>Columbiformes</taxon>
        <taxon>Columbidae</taxon>
        <taxon>Patagioenas</taxon>
    </lineage>
</organism>
<dbReference type="PANTHER" id="PTHR15157">
    <property type="entry name" value="UV RADIATION RESISTANCE-ASSOCIATED GENE PROTEIN"/>
    <property type="match status" value="1"/>
</dbReference>
<evidence type="ECO:0000313" key="3">
    <source>
        <dbReference type="EMBL" id="OPJ75547.1"/>
    </source>
</evidence>
<keyword evidence="2" id="KW-0812">Transmembrane</keyword>
<accession>A0A1V4JV08</accession>
<keyword evidence="4" id="KW-1185">Reference proteome</keyword>
<keyword evidence="2" id="KW-1133">Transmembrane helix</keyword>
<dbReference type="GO" id="GO:0005768">
    <property type="term" value="C:endosome"/>
    <property type="evidence" value="ECO:0007669"/>
    <property type="project" value="TreeGrafter"/>
</dbReference>
<dbReference type="GO" id="GO:0000149">
    <property type="term" value="F:SNARE binding"/>
    <property type="evidence" value="ECO:0007669"/>
    <property type="project" value="TreeGrafter"/>
</dbReference>
<reference evidence="3 4" key="1">
    <citation type="submission" date="2016-02" db="EMBL/GenBank/DDBJ databases">
        <title>Band-tailed pigeon sequencing and assembly.</title>
        <authorList>
            <person name="Soares A.E."/>
            <person name="Novak B.J."/>
            <person name="Rice E.S."/>
            <person name="O'Connell B."/>
            <person name="Chang D."/>
            <person name="Weber S."/>
            <person name="Shapiro B."/>
        </authorList>
    </citation>
    <scope>NUCLEOTIDE SEQUENCE [LARGE SCALE GENOMIC DNA]</scope>
    <source>
        <strain evidence="3">BTP2013</strain>
        <tissue evidence="3">Blood</tissue>
    </source>
</reference>
<evidence type="ECO:0000256" key="1">
    <source>
        <dbReference type="ARBA" id="ARBA00023054"/>
    </source>
</evidence>
<protein>
    <submittedName>
        <fullName evidence="3">Uncharacterized protein</fullName>
    </submittedName>
</protein>
<feature type="transmembrane region" description="Helical" evidence="2">
    <location>
        <begin position="12"/>
        <end position="31"/>
    </location>
</feature>
<dbReference type="PANTHER" id="PTHR15157:SF5">
    <property type="entry name" value="UV RADIATION RESISTANCE-ASSOCIATED GENE PROTEIN"/>
    <property type="match status" value="1"/>
</dbReference>
<comment type="caution">
    <text evidence="3">The sequence shown here is derived from an EMBL/GenBank/DDBJ whole genome shotgun (WGS) entry which is preliminary data.</text>
</comment>
<name>A0A1V4JV08_PATFA</name>
<gene>
    <name evidence="3" type="ORF">AV530_004056</name>
</gene>
<dbReference type="OrthoDB" id="72772at2759"/>
<evidence type="ECO:0000256" key="2">
    <source>
        <dbReference type="SAM" id="Phobius"/>
    </source>
</evidence>
<dbReference type="Proteomes" id="UP000190648">
    <property type="component" value="Unassembled WGS sequence"/>
</dbReference>
<dbReference type="GO" id="GO:0035493">
    <property type="term" value="P:SNARE complex assembly"/>
    <property type="evidence" value="ECO:0007669"/>
    <property type="project" value="TreeGrafter"/>
</dbReference>
<dbReference type="AlphaFoldDB" id="A0A1V4JV08"/>
<dbReference type="STRING" id="372326.A0A1V4JV08"/>
<evidence type="ECO:0000313" key="4">
    <source>
        <dbReference type="Proteomes" id="UP000190648"/>
    </source>
</evidence>